<evidence type="ECO:0000256" key="3">
    <source>
        <dbReference type="ARBA" id="ARBA00023125"/>
    </source>
</evidence>
<dbReference type="InterPro" id="IPR036390">
    <property type="entry name" value="WH_DNA-bd_sf"/>
</dbReference>
<proteinExistence type="inferred from homology"/>
<keyword evidence="3" id="KW-0238">DNA-binding</keyword>
<keyword evidence="4" id="KW-0804">Transcription</keyword>
<evidence type="ECO:0000259" key="5">
    <source>
        <dbReference type="PROSITE" id="PS50931"/>
    </source>
</evidence>
<dbReference type="InterPro" id="IPR005119">
    <property type="entry name" value="LysR_subst-bd"/>
</dbReference>
<dbReference type="RefSeq" id="WP_213889023.1">
    <property type="nucleotide sequence ID" value="NZ_JAGFNU010000005.1"/>
</dbReference>
<dbReference type="Pfam" id="PF03466">
    <property type="entry name" value="LysR_substrate"/>
    <property type="match status" value="1"/>
</dbReference>
<dbReference type="Proteomes" id="UP001589683">
    <property type="component" value="Unassembled WGS sequence"/>
</dbReference>
<feature type="domain" description="HTH lysR-type" evidence="5">
    <location>
        <begin position="1"/>
        <end position="58"/>
    </location>
</feature>
<evidence type="ECO:0000256" key="1">
    <source>
        <dbReference type="ARBA" id="ARBA00009437"/>
    </source>
</evidence>
<dbReference type="SUPFAM" id="SSF46785">
    <property type="entry name" value="Winged helix' DNA-binding domain"/>
    <property type="match status" value="1"/>
</dbReference>
<reference evidence="6 7" key="1">
    <citation type="submission" date="2024-09" db="EMBL/GenBank/DDBJ databases">
        <authorList>
            <person name="Sun Q."/>
            <person name="Mori K."/>
        </authorList>
    </citation>
    <scope>NUCLEOTIDE SEQUENCE [LARGE SCALE GENOMIC DNA]</scope>
    <source>
        <strain evidence="6 7">CECT 8726</strain>
    </source>
</reference>
<accession>A0ABV5JCP1</accession>
<dbReference type="EMBL" id="JBHMEA010000016">
    <property type="protein sequence ID" value="MFB9231220.1"/>
    <property type="molecule type" value="Genomic_DNA"/>
</dbReference>
<keyword evidence="2" id="KW-0805">Transcription regulation</keyword>
<dbReference type="Pfam" id="PF00126">
    <property type="entry name" value="HTH_1"/>
    <property type="match status" value="1"/>
</dbReference>
<gene>
    <name evidence="6" type="ORF">ACFFUT_05400</name>
</gene>
<organism evidence="6 7">
    <name type="scientific">Pseudohalocynthiibacter aestuariivivens</name>
    <dbReference type="NCBI Taxonomy" id="1591409"/>
    <lineage>
        <taxon>Bacteria</taxon>
        <taxon>Pseudomonadati</taxon>
        <taxon>Pseudomonadota</taxon>
        <taxon>Alphaproteobacteria</taxon>
        <taxon>Rhodobacterales</taxon>
        <taxon>Paracoccaceae</taxon>
        <taxon>Pseudohalocynthiibacter</taxon>
    </lineage>
</organism>
<comment type="similarity">
    <text evidence="1">Belongs to the LysR transcriptional regulatory family.</text>
</comment>
<comment type="caution">
    <text evidence="6">The sequence shown here is derived from an EMBL/GenBank/DDBJ whole genome shotgun (WGS) entry which is preliminary data.</text>
</comment>
<dbReference type="SUPFAM" id="SSF53850">
    <property type="entry name" value="Periplasmic binding protein-like II"/>
    <property type="match status" value="1"/>
</dbReference>
<evidence type="ECO:0000313" key="7">
    <source>
        <dbReference type="Proteomes" id="UP001589683"/>
    </source>
</evidence>
<dbReference type="Gene3D" id="3.40.190.10">
    <property type="entry name" value="Periplasmic binding protein-like II"/>
    <property type="match status" value="2"/>
</dbReference>
<protein>
    <submittedName>
        <fullName evidence="6">LysR family transcriptional regulator</fullName>
    </submittedName>
</protein>
<keyword evidence="7" id="KW-1185">Reference proteome</keyword>
<dbReference type="PROSITE" id="PS50931">
    <property type="entry name" value="HTH_LYSR"/>
    <property type="match status" value="1"/>
</dbReference>
<dbReference type="PANTHER" id="PTHR30126">
    <property type="entry name" value="HTH-TYPE TRANSCRIPTIONAL REGULATOR"/>
    <property type="match status" value="1"/>
</dbReference>
<dbReference type="PANTHER" id="PTHR30126:SF2">
    <property type="entry name" value="HTH-TYPE TRANSCRIPTIONAL REGULATOR YJIE"/>
    <property type="match status" value="1"/>
</dbReference>
<dbReference type="InterPro" id="IPR000847">
    <property type="entry name" value="LysR_HTH_N"/>
</dbReference>
<evidence type="ECO:0000313" key="6">
    <source>
        <dbReference type="EMBL" id="MFB9231220.1"/>
    </source>
</evidence>
<evidence type="ECO:0000256" key="4">
    <source>
        <dbReference type="ARBA" id="ARBA00023163"/>
    </source>
</evidence>
<dbReference type="InterPro" id="IPR036388">
    <property type="entry name" value="WH-like_DNA-bd_sf"/>
</dbReference>
<dbReference type="CDD" id="cd05466">
    <property type="entry name" value="PBP2_LTTR_substrate"/>
    <property type="match status" value="1"/>
</dbReference>
<name>A0ABV5JCP1_9RHOB</name>
<dbReference type="PRINTS" id="PR00039">
    <property type="entry name" value="HTHLYSR"/>
</dbReference>
<sequence length="294" mass="33060">MDIKWLQDFVCLGRTLNFSRAAEERNITQPAFSRRIKSLENWLGVPLIKRSTYPVQLSEAGILFLPVAQETVNNLSDTRQGIRGAEFGRTAFQRIAVLHTISVNYLTKRIKELEDELPNLRVRVYSDYLPTCCQLFSDGTCDFLLCYRHNNGAPFFEEDLVARKDLGVEKLVPVAEAKAAAEGGWDISSKDVKNIPYLSYDPSSYLGTIVDQIIGSRQPPMVLRYMDAHSEALKRSAIAGSGVAWLSERVIADELQSGKLVRVGGPEWQTTLKLTLFCSLDRLDKTGQQLWEAL</sequence>
<evidence type="ECO:0000256" key="2">
    <source>
        <dbReference type="ARBA" id="ARBA00023015"/>
    </source>
</evidence>
<dbReference type="Gene3D" id="1.10.10.10">
    <property type="entry name" value="Winged helix-like DNA-binding domain superfamily/Winged helix DNA-binding domain"/>
    <property type="match status" value="1"/>
</dbReference>